<dbReference type="PANTHER" id="PTHR46148:SF57">
    <property type="entry name" value="OS12G0499874 PROTEIN"/>
    <property type="match status" value="1"/>
</dbReference>
<dbReference type="AlphaFoldDB" id="A0A2I0VL25"/>
<dbReference type="EMBL" id="KZ503438">
    <property type="protein sequence ID" value="PKU64116.1"/>
    <property type="molecule type" value="Genomic_DNA"/>
</dbReference>
<reference evidence="2 3" key="1">
    <citation type="journal article" date="2016" name="Sci. Rep.">
        <title>The Dendrobium catenatum Lindl. genome sequence provides insights into polysaccharide synthase, floral development and adaptive evolution.</title>
        <authorList>
            <person name="Zhang G.Q."/>
            <person name="Xu Q."/>
            <person name="Bian C."/>
            <person name="Tsai W.C."/>
            <person name="Yeh C.M."/>
            <person name="Liu K.W."/>
            <person name="Yoshida K."/>
            <person name="Zhang L.S."/>
            <person name="Chang S.B."/>
            <person name="Chen F."/>
            <person name="Shi Y."/>
            <person name="Su Y.Y."/>
            <person name="Zhang Y.Q."/>
            <person name="Chen L.J."/>
            <person name="Yin Y."/>
            <person name="Lin M."/>
            <person name="Huang H."/>
            <person name="Deng H."/>
            <person name="Wang Z.W."/>
            <person name="Zhu S.L."/>
            <person name="Zhao X."/>
            <person name="Deng C."/>
            <person name="Niu S.C."/>
            <person name="Huang J."/>
            <person name="Wang M."/>
            <person name="Liu G.H."/>
            <person name="Yang H.J."/>
            <person name="Xiao X.J."/>
            <person name="Hsiao Y.Y."/>
            <person name="Wu W.L."/>
            <person name="Chen Y.Y."/>
            <person name="Mitsuda N."/>
            <person name="Ohme-Takagi M."/>
            <person name="Luo Y.B."/>
            <person name="Van de Peer Y."/>
            <person name="Liu Z.J."/>
        </authorList>
    </citation>
    <scope>NUCLEOTIDE SEQUENCE [LARGE SCALE GENOMIC DNA]</scope>
    <source>
        <tissue evidence="2">The whole plant</tissue>
    </source>
</reference>
<proteinExistence type="predicted"/>
<protein>
    <recommendedName>
        <fullName evidence="1">Tf2-1-like SH3-like domain-containing protein</fullName>
    </recommendedName>
</protein>
<name>A0A2I0VL25_9ASPA</name>
<sequence length="167" mass="19500">MTPYEVLYGRKCQTPLCWAETGERKIIRANLVDDATENIRMIRDRLKAVQDRQKKYYDAKHIFVEFDVGEFVFLKVSSMKGVKRFYKDGKFSPRYAGPFEISERVGSVAYRLIFPSHMSGVHNVFHISSLRKYIANEAQNISTESIDIQPDLTFVYEPEKIIDYDVK</sequence>
<organism evidence="2 3">
    <name type="scientific">Dendrobium catenatum</name>
    <dbReference type="NCBI Taxonomy" id="906689"/>
    <lineage>
        <taxon>Eukaryota</taxon>
        <taxon>Viridiplantae</taxon>
        <taxon>Streptophyta</taxon>
        <taxon>Embryophyta</taxon>
        <taxon>Tracheophyta</taxon>
        <taxon>Spermatophyta</taxon>
        <taxon>Magnoliopsida</taxon>
        <taxon>Liliopsida</taxon>
        <taxon>Asparagales</taxon>
        <taxon>Orchidaceae</taxon>
        <taxon>Epidendroideae</taxon>
        <taxon>Malaxideae</taxon>
        <taxon>Dendrobiinae</taxon>
        <taxon>Dendrobium</taxon>
    </lineage>
</organism>
<gene>
    <name evidence="2" type="ORF">MA16_Dca008022</name>
</gene>
<evidence type="ECO:0000313" key="2">
    <source>
        <dbReference type="EMBL" id="PKU64116.1"/>
    </source>
</evidence>
<dbReference type="Proteomes" id="UP000233837">
    <property type="component" value="Unassembled WGS sequence"/>
</dbReference>
<feature type="domain" description="Tf2-1-like SH3-like" evidence="1">
    <location>
        <begin position="69"/>
        <end position="133"/>
    </location>
</feature>
<accession>A0A2I0VL25</accession>
<evidence type="ECO:0000259" key="1">
    <source>
        <dbReference type="Pfam" id="PF24626"/>
    </source>
</evidence>
<dbReference type="Pfam" id="PF24626">
    <property type="entry name" value="SH3_Tf2-1"/>
    <property type="match status" value="1"/>
</dbReference>
<evidence type="ECO:0000313" key="3">
    <source>
        <dbReference type="Proteomes" id="UP000233837"/>
    </source>
</evidence>
<reference evidence="2 3" key="2">
    <citation type="journal article" date="2017" name="Nature">
        <title>The Apostasia genome and the evolution of orchids.</title>
        <authorList>
            <person name="Zhang G.Q."/>
            <person name="Liu K.W."/>
            <person name="Li Z."/>
            <person name="Lohaus R."/>
            <person name="Hsiao Y.Y."/>
            <person name="Niu S.C."/>
            <person name="Wang J.Y."/>
            <person name="Lin Y.C."/>
            <person name="Xu Q."/>
            <person name="Chen L.J."/>
            <person name="Yoshida K."/>
            <person name="Fujiwara S."/>
            <person name="Wang Z.W."/>
            <person name="Zhang Y.Q."/>
            <person name="Mitsuda N."/>
            <person name="Wang M."/>
            <person name="Liu G.H."/>
            <person name="Pecoraro L."/>
            <person name="Huang H.X."/>
            <person name="Xiao X.J."/>
            <person name="Lin M."/>
            <person name="Wu X.Y."/>
            <person name="Wu W.L."/>
            <person name="Chen Y.Y."/>
            <person name="Chang S.B."/>
            <person name="Sakamoto S."/>
            <person name="Ohme-Takagi M."/>
            <person name="Yagi M."/>
            <person name="Zeng S.J."/>
            <person name="Shen C.Y."/>
            <person name="Yeh C.M."/>
            <person name="Luo Y.B."/>
            <person name="Tsai W.C."/>
            <person name="Van de Peer Y."/>
            <person name="Liu Z.J."/>
        </authorList>
    </citation>
    <scope>NUCLEOTIDE SEQUENCE [LARGE SCALE GENOMIC DNA]</scope>
    <source>
        <tissue evidence="2">The whole plant</tissue>
    </source>
</reference>
<keyword evidence="3" id="KW-1185">Reference proteome</keyword>
<dbReference type="InterPro" id="IPR056924">
    <property type="entry name" value="SH3_Tf2-1"/>
</dbReference>
<dbReference type="PANTHER" id="PTHR46148">
    <property type="entry name" value="CHROMO DOMAIN-CONTAINING PROTEIN"/>
    <property type="match status" value="1"/>
</dbReference>